<organism evidence="3 4">
    <name type="scientific">Christiangramia sediminicola</name>
    <dbReference type="NCBI Taxonomy" id="3073267"/>
    <lineage>
        <taxon>Bacteria</taxon>
        <taxon>Pseudomonadati</taxon>
        <taxon>Bacteroidota</taxon>
        <taxon>Flavobacteriia</taxon>
        <taxon>Flavobacteriales</taxon>
        <taxon>Flavobacteriaceae</taxon>
        <taxon>Christiangramia</taxon>
    </lineage>
</organism>
<dbReference type="RefSeq" id="WP_309560994.1">
    <property type="nucleotide sequence ID" value="NZ_JAVJIU010000002.1"/>
</dbReference>
<comment type="caution">
    <text evidence="3">The sequence shown here is derived from an EMBL/GenBank/DDBJ whole genome shotgun (WGS) entry which is preliminary data.</text>
</comment>
<protein>
    <submittedName>
        <fullName evidence="3">BatA domain-containing protein</fullName>
    </submittedName>
</protein>
<feature type="domain" description="Aerotolerance regulator N-terminal" evidence="2">
    <location>
        <begin position="1"/>
        <end position="76"/>
    </location>
</feature>
<dbReference type="Pfam" id="PF07584">
    <property type="entry name" value="BatA"/>
    <property type="match status" value="1"/>
</dbReference>
<dbReference type="Proteomes" id="UP001257234">
    <property type="component" value="Unassembled WGS sequence"/>
</dbReference>
<proteinExistence type="predicted"/>
<dbReference type="Gene3D" id="3.40.50.410">
    <property type="entry name" value="von Willebrand factor, type A domain"/>
    <property type="match status" value="1"/>
</dbReference>
<dbReference type="InterPro" id="IPR036465">
    <property type="entry name" value="vWFA_dom_sf"/>
</dbReference>
<keyword evidence="1" id="KW-0812">Transmembrane</keyword>
<name>A0ABU1ENY8_9FLAO</name>
<evidence type="ECO:0000313" key="4">
    <source>
        <dbReference type="Proteomes" id="UP001257234"/>
    </source>
</evidence>
<dbReference type="InterPro" id="IPR024163">
    <property type="entry name" value="Aerotolerance_reg_N"/>
</dbReference>
<gene>
    <name evidence="3" type="ORF">RE431_05660</name>
</gene>
<keyword evidence="1" id="KW-1133">Transmembrane helix</keyword>
<keyword evidence="4" id="KW-1185">Reference proteome</keyword>
<accession>A0ABU1ENY8</accession>
<dbReference type="NCBIfam" id="TIGR02226">
    <property type="entry name" value="two_anch"/>
    <property type="match status" value="1"/>
</dbReference>
<feature type="transmembrane region" description="Helical" evidence="1">
    <location>
        <begin position="56"/>
        <end position="78"/>
    </location>
</feature>
<dbReference type="PANTHER" id="PTHR37464">
    <property type="entry name" value="BLL2463 PROTEIN"/>
    <property type="match status" value="1"/>
</dbReference>
<dbReference type="PANTHER" id="PTHR37464:SF1">
    <property type="entry name" value="BLL2463 PROTEIN"/>
    <property type="match status" value="1"/>
</dbReference>
<dbReference type="InterPro" id="IPR011933">
    <property type="entry name" value="Double_TM_dom"/>
</dbReference>
<evidence type="ECO:0000256" key="1">
    <source>
        <dbReference type="SAM" id="Phobius"/>
    </source>
</evidence>
<feature type="transmembrane region" description="Helical" evidence="1">
    <location>
        <begin position="616"/>
        <end position="635"/>
    </location>
</feature>
<reference evidence="4" key="1">
    <citation type="submission" date="2023-07" db="EMBL/GenBank/DDBJ databases">
        <title>Christiangramia sp. SM2212., a novel bacterium of the family Flavobacteriaceae isolated from the sea sediment.</title>
        <authorList>
            <person name="Wang J."/>
            <person name="Zhang X."/>
        </authorList>
    </citation>
    <scope>NUCLEOTIDE SEQUENCE [LARGE SCALE GENOMIC DNA]</scope>
    <source>
        <strain evidence="4">SM2212</strain>
    </source>
</reference>
<keyword evidence="1" id="KW-0472">Membrane</keyword>
<feature type="transmembrane region" description="Helical" evidence="1">
    <location>
        <begin position="6"/>
        <end position="24"/>
    </location>
</feature>
<evidence type="ECO:0000313" key="3">
    <source>
        <dbReference type="EMBL" id="MDR5590114.1"/>
    </source>
</evidence>
<sequence length="639" mass="73115">MHFQHPELLYALLFLIIPLIVHLFRLRRFQREDFTNVKFLKKVIQETRKSSRLKKFLILITRLLLITCLVLAFAQPFIPASDKALTKTKTLIYLDNSFSMQAENDQSDLLSSSINQLLESIDETKEYGLITNDSEYFGRTTSELKKQLQDIEFADNQLNFQSLQLKADKYFNKTDNQEKNILIISDFQNSIGALSELDSEVYNIDLVKTLTEETSNISIDSAFIKESNPENLNLAILLSKKGELKQPVTISIFNGDELLGRNTIQEFSENKAQANFRLQNETLSNGRIEIDDSGLSYDNKLFFNINKDESIKTVIISDADFGFLERIYAEPEFELANFSSDQIDFNRLNSANLVVLNEVEQISSSLQNNLANLSKDGTSILIIPSENALNYDQFLNTLGFPQFNKKIETNRLITEIVYDHPLFQGVFENRTKNFEYPKVNTSFNITSSSSILKYQDGKPFLIGNNSRYLFTSALNSNNSNFQNSPLIVPVLYQIGLNALKKNDLYYIADVENSIDIPLKLGKDEVLHLKKPDFDVIPQQQNFSNRVEINTDNIDLQAGNYEVTNASSTIGTVSFNFDRRESKLNYLDVSGSENINIYDSVQDYFSESNAATQITALWKWFVIFALIFLAIEMLLIKFLR</sequence>
<evidence type="ECO:0000259" key="2">
    <source>
        <dbReference type="Pfam" id="PF07584"/>
    </source>
</evidence>
<dbReference type="EMBL" id="JAVJIU010000002">
    <property type="protein sequence ID" value="MDR5590114.1"/>
    <property type="molecule type" value="Genomic_DNA"/>
</dbReference>